<dbReference type="PANTHER" id="PTHR11640:SF31">
    <property type="entry name" value="IRREGULAR CHIASM C-ROUGHEST PROTEIN-RELATED"/>
    <property type="match status" value="1"/>
</dbReference>
<dbReference type="RefSeq" id="XP_011497617.1">
    <property type="nucleotide sequence ID" value="XM_011499315.1"/>
</dbReference>
<dbReference type="InterPro" id="IPR013162">
    <property type="entry name" value="CD80_C2-set"/>
</dbReference>
<dbReference type="KEGG" id="csol:105361989"/>
<evidence type="ECO:0000256" key="3">
    <source>
        <dbReference type="ARBA" id="ARBA00022989"/>
    </source>
</evidence>
<dbReference type="GeneID" id="105361989"/>
<reference evidence="10" key="1">
    <citation type="submission" date="2025-08" db="UniProtKB">
        <authorList>
            <consortium name="RefSeq"/>
        </authorList>
    </citation>
    <scope>IDENTIFICATION</scope>
</reference>
<accession>A0AAJ6YGG1</accession>
<dbReference type="Pfam" id="PF07686">
    <property type="entry name" value="V-set"/>
    <property type="match status" value="1"/>
</dbReference>
<evidence type="ECO:0000256" key="6">
    <source>
        <dbReference type="ARBA" id="ARBA00023180"/>
    </source>
</evidence>
<dbReference type="PROSITE" id="PS50835">
    <property type="entry name" value="IG_LIKE"/>
    <property type="match status" value="2"/>
</dbReference>
<dbReference type="InterPro" id="IPR013783">
    <property type="entry name" value="Ig-like_fold"/>
</dbReference>
<evidence type="ECO:0000256" key="4">
    <source>
        <dbReference type="ARBA" id="ARBA00023136"/>
    </source>
</evidence>
<evidence type="ECO:0000259" key="8">
    <source>
        <dbReference type="PROSITE" id="PS50835"/>
    </source>
</evidence>
<evidence type="ECO:0000313" key="10">
    <source>
        <dbReference type="RefSeq" id="XP_011497617.1"/>
    </source>
</evidence>
<proteinExistence type="predicted"/>
<dbReference type="GO" id="GO:0005886">
    <property type="term" value="C:plasma membrane"/>
    <property type="evidence" value="ECO:0007669"/>
    <property type="project" value="TreeGrafter"/>
</dbReference>
<evidence type="ECO:0000256" key="1">
    <source>
        <dbReference type="ARBA" id="ARBA00004479"/>
    </source>
</evidence>
<comment type="subcellular location">
    <subcellularLocation>
        <location evidence="1">Membrane</location>
        <topology evidence="1">Single-pass type I membrane protein</topology>
    </subcellularLocation>
</comment>
<name>A0AAJ6YGG1_9HYME</name>
<feature type="domain" description="Ig-like" evidence="8">
    <location>
        <begin position="178"/>
        <end position="266"/>
    </location>
</feature>
<dbReference type="SMART" id="SM00409">
    <property type="entry name" value="IG"/>
    <property type="match status" value="3"/>
</dbReference>
<keyword evidence="3" id="KW-1133">Transmembrane helix</keyword>
<keyword evidence="6" id="KW-0325">Glycoprotein</keyword>
<evidence type="ECO:0000313" key="9">
    <source>
        <dbReference type="Proteomes" id="UP000695007"/>
    </source>
</evidence>
<dbReference type="Pfam" id="PF08205">
    <property type="entry name" value="C2-set_2"/>
    <property type="match status" value="1"/>
</dbReference>
<keyword evidence="5" id="KW-1015">Disulfide bond</keyword>
<dbReference type="Pfam" id="PF13927">
    <property type="entry name" value="Ig_3"/>
    <property type="match status" value="1"/>
</dbReference>
<keyword evidence="7" id="KW-0393">Immunoglobulin domain</keyword>
<dbReference type="InterPro" id="IPR051275">
    <property type="entry name" value="Cell_adhesion_signaling"/>
</dbReference>
<dbReference type="SUPFAM" id="SSF48726">
    <property type="entry name" value="Immunoglobulin"/>
    <property type="match status" value="3"/>
</dbReference>
<feature type="domain" description="Ig-like" evidence="8">
    <location>
        <begin position="76"/>
        <end position="171"/>
    </location>
</feature>
<evidence type="ECO:0000256" key="2">
    <source>
        <dbReference type="ARBA" id="ARBA00022692"/>
    </source>
</evidence>
<dbReference type="AlphaFoldDB" id="A0AAJ6YGG1"/>
<dbReference type="Proteomes" id="UP000695007">
    <property type="component" value="Unplaced"/>
</dbReference>
<dbReference type="InterPro" id="IPR013106">
    <property type="entry name" value="Ig_V-set"/>
</dbReference>
<keyword evidence="4" id="KW-0472">Membrane</keyword>
<sequence>MNRHNSKKHKAFRSIGADARFMNRERKASDFSLRINPVELEDDGVYQCQVSPTNDGQPGLRSRSARLNVLVPPQKPKITQGDFLITTEDRKLVLECISIAGKPPAIITWIDGLGSVLNTGIETQSIPYEDGPLYTVKSILTVTPRKEHDNTTFTCQSQNLANSVPQSAKLRVEVRYAPKVSLKIYRGLSQNERIREGSELRFKCRAEANPPDMKYKWYINNNPAIVDHMTEMVIHNVTREYHDAIVKCEVYNEVGKSEETKTLDVTCEY</sequence>
<keyword evidence="9" id="KW-1185">Reference proteome</keyword>
<keyword evidence="2" id="KW-0812">Transmembrane</keyword>
<dbReference type="PANTHER" id="PTHR11640">
    <property type="entry name" value="NEPHRIN"/>
    <property type="match status" value="1"/>
</dbReference>
<evidence type="ECO:0000256" key="5">
    <source>
        <dbReference type="ARBA" id="ARBA00023157"/>
    </source>
</evidence>
<gene>
    <name evidence="10" type="primary">LOC105361989</name>
</gene>
<dbReference type="Gene3D" id="2.60.40.10">
    <property type="entry name" value="Immunoglobulins"/>
    <property type="match status" value="3"/>
</dbReference>
<evidence type="ECO:0000256" key="7">
    <source>
        <dbReference type="ARBA" id="ARBA00023319"/>
    </source>
</evidence>
<dbReference type="GO" id="GO:0098609">
    <property type="term" value="P:cell-cell adhesion"/>
    <property type="evidence" value="ECO:0007669"/>
    <property type="project" value="TreeGrafter"/>
</dbReference>
<dbReference type="InterPro" id="IPR036179">
    <property type="entry name" value="Ig-like_dom_sf"/>
</dbReference>
<organism evidence="9 10">
    <name type="scientific">Ceratosolen solmsi marchali</name>
    <dbReference type="NCBI Taxonomy" id="326594"/>
    <lineage>
        <taxon>Eukaryota</taxon>
        <taxon>Metazoa</taxon>
        <taxon>Ecdysozoa</taxon>
        <taxon>Arthropoda</taxon>
        <taxon>Hexapoda</taxon>
        <taxon>Insecta</taxon>
        <taxon>Pterygota</taxon>
        <taxon>Neoptera</taxon>
        <taxon>Endopterygota</taxon>
        <taxon>Hymenoptera</taxon>
        <taxon>Apocrita</taxon>
        <taxon>Proctotrupomorpha</taxon>
        <taxon>Chalcidoidea</taxon>
        <taxon>Agaonidae</taxon>
        <taxon>Agaoninae</taxon>
        <taxon>Ceratosolen</taxon>
    </lineage>
</organism>
<protein>
    <submittedName>
        <fullName evidence="10">Irregular chiasm C-roughest protein-like</fullName>
    </submittedName>
</protein>
<dbReference type="InterPro" id="IPR003599">
    <property type="entry name" value="Ig_sub"/>
</dbReference>
<dbReference type="GO" id="GO:0050839">
    <property type="term" value="F:cell adhesion molecule binding"/>
    <property type="evidence" value="ECO:0007669"/>
    <property type="project" value="TreeGrafter"/>
</dbReference>
<dbReference type="InterPro" id="IPR007110">
    <property type="entry name" value="Ig-like_dom"/>
</dbReference>
<dbReference type="GO" id="GO:0005911">
    <property type="term" value="C:cell-cell junction"/>
    <property type="evidence" value="ECO:0007669"/>
    <property type="project" value="TreeGrafter"/>
</dbReference>